<reference evidence="1 2" key="1">
    <citation type="submission" date="2023-11" db="EMBL/GenBank/DDBJ databases">
        <title>A Novel Polar Bacteriovorax (B. antarcticus) Isolated from the Biocrust in Antarctica.</title>
        <authorList>
            <person name="Mun W."/>
            <person name="Choi S.Y."/>
            <person name="Mitchell R.J."/>
        </authorList>
    </citation>
    <scope>NUCLEOTIDE SEQUENCE [LARGE SCALE GENOMIC DNA]</scope>
    <source>
        <strain evidence="1 2">PP10</strain>
    </source>
</reference>
<dbReference type="RefSeq" id="WP_323574459.1">
    <property type="nucleotide sequence ID" value="NZ_JAYGJQ010000001.1"/>
</dbReference>
<gene>
    <name evidence="1" type="ORF">SHI21_02090</name>
</gene>
<comment type="caution">
    <text evidence="1">The sequence shown here is derived from an EMBL/GenBank/DDBJ whole genome shotgun (WGS) entry which is preliminary data.</text>
</comment>
<dbReference type="EMBL" id="JAYGJQ010000001">
    <property type="protein sequence ID" value="MEA9354969.1"/>
    <property type="molecule type" value="Genomic_DNA"/>
</dbReference>
<sequence length="327" mass="38099">MSLEKIHELIEKNKTSSIFSYEKIWTHPTPMHRKFWTYLLPDSHAYHSTINPIFSFELEEGNFKGFRIFPLLSLRDGVYPLMKYFAVNPVPHEIDPVLIVDSKFSMLVPKAWREKVVLRDLFVNEKILDIQAKELLLLISPDKDSTPKEVFEKEMDRVASQMSAFDNVTVLLSSCAFLGEEGHNEDFSWGHKLLKIVFDKLSGKNINIIDYKEFLKKNVSELKFHFLNPLQFYFSDSSLLHDLLRRGALPLEKIGEKKEGDLYVNISMKHGFVLHKNFSEDEIVMTETLKEKIFKGSIYASSEENLLSTKEFKDWTLFVAQRINLLP</sequence>
<protein>
    <submittedName>
        <fullName evidence="1">Uncharacterized protein</fullName>
    </submittedName>
</protein>
<evidence type="ECO:0000313" key="2">
    <source>
        <dbReference type="Proteomes" id="UP001302274"/>
    </source>
</evidence>
<evidence type="ECO:0000313" key="1">
    <source>
        <dbReference type="EMBL" id="MEA9354969.1"/>
    </source>
</evidence>
<name>A0ABU5VPJ5_9BACT</name>
<proteinExistence type="predicted"/>
<accession>A0ABU5VPJ5</accession>
<keyword evidence="2" id="KW-1185">Reference proteome</keyword>
<dbReference type="Proteomes" id="UP001302274">
    <property type="component" value="Unassembled WGS sequence"/>
</dbReference>
<organism evidence="1 2">
    <name type="scientific">Bacteriovorax antarcticus</name>
    <dbReference type="NCBI Taxonomy" id="3088717"/>
    <lineage>
        <taxon>Bacteria</taxon>
        <taxon>Pseudomonadati</taxon>
        <taxon>Bdellovibrionota</taxon>
        <taxon>Bacteriovoracia</taxon>
        <taxon>Bacteriovoracales</taxon>
        <taxon>Bacteriovoracaceae</taxon>
        <taxon>Bacteriovorax</taxon>
    </lineage>
</organism>